<name>A0A7C8N0W3_ORBOL</name>
<proteinExistence type="predicted"/>
<feature type="transmembrane region" description="Helical" evidence="1">
    <location>
        <begin position="121"/>
        <end position="146"/>
    </location>
</feature>
<evidence type="ECO:0000313" key="3">
    <source>
        <dbReference type="Proteomes" id="UP000475325"/>
    </source>
</evidence>
<reference evidence="2 3" key="1">
    <citation type="submission" date="2019-06" db="EMBL/GenBank/DDBJ databases">
        <authorList>
            <person name="Palmer J.M."/>
        </authorList>
    </citation>
    <scope>NUCLEOTIDE SEQUENCE [LARGE SCALE GENOMIC DNA]</scope>
    <source>
        <strain evidence="2 3">TWF102</strain>
    </source>
</reference>
<comment type="caution">
    <text evidence="2">The sequence shown here is derived from an EMBL/GenBank/DDBJ whole genome shotgun (WGS) entry which is preliminary data.</text>
</comment>
<dbReference type="AlphaFoldDB" id="A0A7C8N0W3"/>
<feature type="transmembrane region" description="Helical" evidence="1">
    <location>
        <begin position="178"/>
        <end position="196"/>
    </location>
</feature>
<evidence type="ECO:0000313" key="2">
    <source>
        <dbReference type="EMBL" id="KAF3090161.1"/>
    </source>
</evidence>
<keyword evidence="1" id="KW-1133">Transmembrane helix</keyword>
<gene>
    <name evidence="2" type="ORF">TWF102_009378</name>
</gene>
<feature type="transmembrane region" description="Helical" evidence="1">
    <location>
        <begin position="216"/>
        <end position="241"/>
    </location>
</feature>
<evidence type="ECO:0000256" key="1">
    <source>
        <dbReference type="SAM" id="Phobius"/>
    </source>
</evidence>
<dbReference type="Proteomes" id="UP000475325">
    <property type="component" value="Unassembled WGS sequence"/>
</dbReference>
<protein>
    <submittedName>
        <fullName evidence="2">Uncharacterized protein</fullName>
    </submittedName>
</protein>
<feature type="transmembrane region" description="Helical" evidence="1">
    <location>
        <begin position="50"/>
        <end position="70"/>
    </location>
</feature>
<feature type="transmembrane region" description="Helical" evidence="1">
    <location>
        <begin position="21"/>
        <end position="44"/>
    </location>
</feature>
<accession>A0A7C8N0W3</accession>
<keyword evidence="1" id="KW-0472">Membrane</keyword>
<keyword evidence="1" id="KW-0812">Transmembrane</keyword>
<sequence length="288" mass="30068">MQAVAQGRLIITERMPPVKETGLLAVVTLPKAQAVLVVPVGAAMVVTVQAAFSVILLYLSVLTCGPLAIVTQQKILVDHSRVVVPTDATANGMVILVLLGVQGTLWDAAVRLLRGPAGPAVTVRIVIAIIVRAPLPVTTPTLSALMPMRRATVIPRTIPAVIRKAAIRTGVMDNGTRVALLVVPVISSAAAVIRQGTHAAQERAASAMAAPDEGAVMASGAVLGDTLLVHAITTLSGVILIGMRVGRVVDMNSDRTRTNAQTYHRTGTMSPVPSPSFHGLYVVNFMLT</sequence>
<dbReference type="EMBL" id="WIQW01000062">
    <property type="protein sequence ID" value="KAF3090161.1"/>
    <property type="molecule type" value="Genomic_DNA"/>
</dbReference>
<organism evidence="2 3">
    <name type="scientific">Orbilia oligospora</name>
    <name type="common">Nematode-trapping fungus</name>
    <name type="synonym">Arthrobotrys oligospora</name>
    <dbReference type="NCBI Taxonomy" id="2813651"/>
    <lineage>
        <taxon>Eukaryota</taxon>
        <taxon>Fungi</taxon>
        <taxon>Dikarya</taxon>
        <taxon>Ascomycota</taxon>
        <taxon>Pezizomycotina</taxon>
        <taxon>Orbiliomycetes</taxon>
        <taxon>Orbiliales</taxon>
        <taxon>Orbiliaceae</taxon>
        <taxon>Orbilia</taxon>
    </lineage>
</organism>